<reference evidence="1" key="1">
    <citation type="submission" date="2023-06" db="EMBL/GenBank/DDBJ databases">
        <title>Egi l300058.</title>
        <authorList>
            <person name="Gao L."/>
            <person name="Fang B.-Z."/>
            <person name="Li W.-J."/>
        </authorList>
    </citation>
    <scope>NUCLEOTIDE SEQUENCE</scope>
    <source>
        <strain evidence="1">EGI L300058</strain>
    </source>
</reference>
<evidence type="ECO:0000313" key="2">
    <source>
        <dbReference type="Proteomes" id="UP001172708"/>
    </source>
</evidence>
<sequence>MVTSTRGRPSSSSRLEWRVIEIPRDVPRADTRSLLTEQAEYGRWELARSQILYGGARRVWLRRRVMRVQRTDAA</sequence>
<protein>
    <submittedName>
        <fullName evidence="1">DUF5703 family protein</fullName>
    </submittedName>
</protein>
<name>A0ABT8GD57_9MICO</name>
<organism evidence="1 2">
    <name type="scientific">Demequina muriae</name>
    <dbReference type="NCBI Taxonomy" id="3051664"/>
    <lineage>
        <taxon>Bacteria</taxon>
        <taxon>Bacillati</taxon>
        <taxon>Actinomycetota</taxon>
        <taxon>Actinomycetes</taxon>
        <taxon>Micrococcales</taxon>
        <taxon>Demequinaceae</taxon>
        <taxon>Demequina</taxon>
    </lineage>
</organism>
<evidence type="ECO:0000313" key="1">
    <source>
        <dbReference type="EMBL" id="MDN4479354.1"/>
    </source>
</evidence>
<accession>A0ABT8GD57</accession>
<gene>
    <name evidence="1" type="ORF">QQX02_00250</name>
</gene>
<dbReference type="EMBL" id="JAUHQA010000001">
    <property type="protein sequence ID" value="MDN4479354.1"/>
    <property type="molecule type" value="Genomic_DNA"/>
</dbReference>
<keyword evidence="2" id="KW-1185">Reference proteome</keyword>
<dbReference type="Pfam" id="PF18963">
    <property type="entry name" value="DUF5703"/>
    <property type="match status" value="1"/>
</dbReference>
<proteinExistence type="predicted"/>
<comment type="caution">
    <text evidence="1">The sequence shown here is derived from an EMBL/GenBank/DDBJ whole genome shotgun (WGS) entry which is preliminary data.</text>
</comment>
<dbReference type="Proteomes" id="UP001172708">
    <property type="component" value="Unassembled WGS sequence"/>
</dbReference>
<dbReference type="InterPro" id="IPR043758">
    <property type="entry name" value="DUF5703"/>
</dbReference>